<dbReference type="InterPro" id="IPR029058">
    <property type="entry name" value="AB_hydrolase_fold"/>
</dbReference>
<gene>
    <name evidence="2" type="ORF">HDF09_001462</name>
</gene>
<keyword evidence="3" id="KW-1185">Reference proteome</keyword>
<name>A0A7W8III9_9BACT</name>
<sequence length="207" mass="22680">MTLQVGTATVQVSTHPHAGSAALIYFGGNAEDVSLDITDIIDAFPGRAIYALHYPGYGGSSGSPSQQAVFADSLALFDRVHAEHPNIVVIGRSLGSGVAVWIASQRPLARFILVTPFDSLGDAAEEQYPFVPVRWLLRDKFESWRYAPQVTASTRIIVAEDDEVIPRSSSERLRTRFREGIVSYVVVPKVGHNTVQNNPGYWVLLNQ</sequence>
<evidence type="ECO:0000313" key="2">
    <source>
        <dbReference type="EMBL" id="MBB5316793.1"/>
    </source>
</evidence>
<evidence type="ECO:0000313" key="3">
    <source>
        <dbReference type="Proteomes" id="UP000568106"/>
    </source>
</evidence>
<dbReference type="PANTHER" id="PTHR12277">
    <property type="entry name" value="ALPHA/BETA HYDROLASE DOMAIN-CONTAINING PROTEIN"/>
    <property type="match status" value="1"/>
</dbReference>
<dbReference type="InterPro" id="IPR000073">
    <property type="entry name" value="AB_hydrolase_1"/>
</dbReference>
<dbReference type="Gene3D" id="3.40.50.1820">
    <property type="entry name" value="alpha/beta hydrolase"/>
    <property type="match status" value="1"/>
</dbReference>
<dbReference type="EMBL" id="JACHDY010000002">
    <property type="protein sequence ID" value="MBB5316793.1"/>
    <property type="molecule type" value="Genomic_DNA"/>
</dbReference>
<dbReference type="Proteomes" id="UP000568106">
    <property type="component" value="Unassembled WGS sequence"/>
</dbReference>
<evidence type="ECO:0000259" key="1">
    <source>
        <dbReference type="Pfam" id="PF00561"/>
    </source>
</evidence>
<dbReference type="AlphaFoldDB" id="A0A7W8III9"/>
<reference evidence="2" key="1">
    <citation type="submission" date="2020-08" db="EMBL/GenBank/DDBJ databases">
        <title>Genomic Encyclopedia of Type Strains, Phase IV (KMG-V): Genome sequencing to study the core and pangenomes of soil and plant-associated prokaryotes.</title>
        <authorList>
            <person name="Whitman W."/>
        </authorList>
    </citation>
    <scope>NUCLEOTIDE SEQUENCE [LARGE SCALE GENOMIC DNA]</scope>
    <source>
        <strain evidence="2">M8UP27</strain>
    </source>
</reference>
<protein>
    <recommendedName>
        <fullName evidence="1">AB hydrolase-1 domain-containing protein</fullName>
    </recommendedName>
</protein>
<organism evidence="2 3">
    <name type="scientific">Tunturiibacter empetritectus</name>
    <dbReference type="NCBI Taxonomy" id="3069691"/>
    <lineage>
        <taxon>Bacteria</taxon>
        <taxon>Pseudomonadati</taxon>
        <taxon>Acidobacteriota</taxon>
        <taxon>Terriglobia</taxon>
        <taxon>Terriglobales</taxon>
        <taxon>Acidobacteriaceae</taxon>
        <taxon>Tunturiibacter</taxon>
    </lineage>
</organism>
<dbReference type="SUPFAM" id="SSF53474">
    <property type="entry name" value="alpha/beta-Hydrolases"/>
    <property type="match status" value="1"/>
</dbReference>
<dbReference type="PANTHER" id="PTHR12277:SF81">
    <property type="entry name" value="PROTEIN ABHD13"/>
    <property type="match status" value="1"/>
</dbReference>
<proteinExistence type="predicted"/>
<accession>A0A7W8III9</accession>
<dbReference type="Pfam" id="PF00561">
    <property type="entry name" value="Abhydrolase_1"/>
    <property type="match status" value="1"/>
</dbReference>
<feature type="domain" description="AB hydrolase-1" evidence="1">
    <location>
        <begin position="23"/>
        <end position="141"/>
    </location>
</feature>
<comment type="caution">
    <text evidence="2">The sequence shown here is derived from an EMBL/GenBank/DDBJ whole genome shotgun (WGS) entry which is preliminary data.</text>
</comment>